<reference evidence="1" key="1">
    <citation type="submission" date="2018-06" db="EMBL/GenBank/DDBJ databases">
        <authorList>
            <person name="Zhirakovskaya E."/>
        </authorList>
    </citation>
    <scope>NUCLEOTIDE SEQUENCE</scope>
</reference>
<protein>
    <submittedName>
        <fullName evidence="1">Uncharacterized protein</fullName>
    </submittedName>
</protein>
<gene>
    <name evidence="1" type="ORF">MNBD_GAMMA03-447</name>
</gene>
<proteinExistence type="predicted"/>
<dbReference type="EMBL" id="UOFC01000075">
    <property type="protein sequence ID" value="VAW45786.1"/>
    <property type="molecule type" value="Genomic_DNA"/>
</dbReference>
<sequence length="90" mass="10363">MFKFFRKKATEPHFTIRAGTRKDIEFVVKQVVNDSKDGHFSRGMPTKLIVDNQTAMLNASINRQSIQLQTDSGISHHHSSLFIIFESREN</sequence>
<dbReference type="AlphaFoldDB" id="A0A3B0WN82"/>
<organism evidence="1">
    <name type="scientific">hydrothermal vent metagenome</name>
    <dbReference type="NCBI Taxonomy" id="652676"/>
    <lineage>
        <taxon>unclassified sequences</taxon>
        <taxon>metagenomes</taxon>
        <taxon>ecological metagenomes</taxon>
    </lineage>
</organism>
<name>A0A3B0WN82_9ZZZZ</name>
<feature type="non-terminal residue" evidence="1">
    <location>
        <position position="90"/>
    </location>
</feature>
<accession>A0A3B0WN82</accession>
<evidence type="ECO:0000313" key="1">
    <source>
        <dbReference type="EMBL" id="VAW45786.1"/>
    </source>
</evidence>